<evidence type="ECO:0000313" key="1">
    <source>
        <dbReference type="EMBL" id="EOH77553.1"/>
    </source>
</evidence>
<organism evidence="1 3">
    <name type="scientific">Enterococcus malodoratus ATCC 43197</name>
    <dbReference type="NCBI Taxonomy" id="1158601"/>
    <lineage>
        <taxon>Bacteria</taxon>
        <taxon>Bacillati</taxon>
        <taxon>Bacillota</taxon>
        <taxon>Bacilli</taxon>
        <taxon>Lactobacillales</taxon>
        <taxon>Enterococcaceae</taxon>
        <taxon>Enterococcus</taxon>
    </lineage>
</organism>
<dbReference type="Proteomes" id="UP000014148">
    <property type="component" value="Unassembled WGS sequence"/>
</dbReference>
<dbReference type="EMBL" id="AJAK01000015">
    <property type="protein sequence ID" value="EOH77553.1"/>
    <property type="molecule type" value="Genomic_DNA"/>
</dbReference>
<gene>
    <name evidence="2" type="ORF">I585_03230</name>
    <name evidence="1" type="ORF">UAI_02190</name>
</gene>
<sequence length="63" mass="7543">MLGLCIIYTIPVQMNISIPRLLVKRNILRWGIIMISQKYAYKEEMLNFEHLFFAFISYSVMIK</sequence>
<comment type="caution">
    <text evidence="1">The sequence shown here is derived from an EMBL/GenBank/DDBJ whole genome shotgun (WGS) entry which is preliminary data.</text>
</comment>
<reference evidence="1 3" key="1">
    <citation type="submission" date="2013-02" db="EMBL/GenBank/DDBJ databases">
        <title>The Genome Sequence of Enterococcus malodoratus ATCC_43197.</title>
        <authorList>
            <consortium name="The Broad Institute Genome Sequencing Platform"/>
            <consortium name="The Broad Institute Genome Sequencing Center for Infectious Disease"/>
            <person name="Earl A.M."/>
            <person name="Gilmore M.S."/>
            <person name="Lebreton F."/>
            <person name="Walker B."/>
            <person name="Young S.K."/>
            <person name="Zeng Q."/>
            <person name="Gargeya S."/>
            <person name="Fitzgerald M."/>
            <person name="Haas B."/>
            <person name="Abouelleil A."/>
            <person name="Alvarado L."/>
            <person name="Arachchi H.M."/>
            <person name="Berlin A.M."/>
            <person name="Chapman S.B."/>
            <person name="Dewar J."/>
            <person name="Goldberg J."/>
            <person name="Griggs A."/>
            <person name="Gujja S."/>
            <person name="Hansen M."/>
            <person name="Howarth C."/>
            <person name="Imamovic A."/>
            <person name="Larimer J."/>
            <person name="McCowan C."/>
            <person name="Murphy C."/>
            <person name="Neiman D."/>
            <person name="Pearson M."/>
            <person name="Priest M."/>
            <person name="Roberts A."/>
            <person name="Saif S."/>
            <person name="Shea T."/>
            <person name="Sisk P."/>
            <person name="Sykes S."/>
            <person name="Wortman J."/>
            <person name="Nusbaum C."/>
            <person name="Birren B."/>
        </authorList>
    </citation>
    <scope>NUCLEOTIDE SEQUENCE [LARGE SCALE GENOMIC DNA]</scope>
    <source>
        <strain evidence="1 3">ATCC 43197</strain>
    </source>
</reference>
<evidence type="ECO:0000313" key="3">
    <source>
        <dbReference type="Proteomes" id="UP000013783"/>
    </source>
</evidence>
<keyword evidence="4" id="KW-1185">Reference proteome</keyword>
<proteinExistence type="predicted"/>
<evidence type="ECO:0000313" key="2">
    <source>
        <dbReference type="EMBL" id="EOT64033.1"/>
    </source>
</evidence>
<evidence type="ECO:0000313" key="4">
    <source>
        <dbReference type="Proteomes" id="UP000014148"/>
    </source>
</evidence>
<accession>R2P2V9</accession>
<reference evidence="2 4" key="2">
    <citation type="submission" date="2013-03" db="EMBL/GenBank/DDBJ databases">
        <title>The Genome Sequence of Enterococcus malodoratus ATCC_43197 (PacBio/Illumina hybrid assembly).</title>
        <authorList>
            <consortium name="The Broad Institute Genomics Platform"/>
            <consortium name="The Broad Institute Genome Sequencing Center for Infectious Disease"/>
            <person name="Earl A."/>
            <person name="Russ C."/>
            <person name="Gilmore M."/>
            <person name="Surin D."/>
            <person name="Walker B."/>
            <person name="Young S."/>
            <person name="Zeng Q."/>
            <person name="Gargeya S."/>
            <person name="Fitzgerald M."/>
            <person name="Haas B."/>
            <person name="Abouelleil A."/>
            <person name="Allen A.W."/>
            <person name="Alvarado L."/>
            <person name="Arachchi H.M."/>
            <person name="Berlin A.M."/>
            <person name="Chapman S.B."/>
            <person name="Gainer-Dewar J."/>
            <person name="Goldberg J."/>
            <person name="Griggs A."/>
            <person name="Gujja S."/>
            <person name="Hansen M."/>
            <person name="Howarth C."/>
            <person name="Imamovic A."/>
            <person name="Ireland A."/>
            <person name="Larimer J."/>
            <person name="McCowan C."/>
            <person name="Murphy C."/>
            <person name="Pearson M."/>
            <person name="Poon T.W."/>
            <person name="Priest M."/>
            <person name="Roberts A."/>
            <person name="Saif S."/>
            <person name="Shea T."/>
            <person name="Sisk P."/>
            <person name="Sykes S."/>
            <person name="Wortman J."/>
            <person name="Nusbaum C."/>
            <person name="Birren B."/>
        </authorList>
    </citation>
    <scope>NUCLEOTIDE SEQUENCE [LARGE SCALE GENOMIC DNA]</scope>
    <source>
        <strain evidence="2 4">ATCC 43197</strain>
    </source>
</reference>
<dbReference type="AlphaFoldDB" id="R2P2V9"/>
<dbReference type="Proteomes" id="UP000013783">
    <property type="component" value="Unassembled WGS sequence"/>
</dbReference>
<dbReference type="EMBL" id="ASWA01000004">
    <property type="protein sequence ID" value="EOT64033.1"/>
    <property type="molecule type" value="Genomic_DNA"/>
</dbReference>
<protein>
    <submittedName>
        <fullName evidence="1">Uncharacterized protein</fullName>
    </submittedName>
</protein>
<name>R2P2V9_9ENTE</name>